<keyword evidence="3" id="KW-0540">Nuclease</keyword>
<evidence type="ECO:0000313" key="4">
    <source>
        <dbReference type="Proteomes" id="UP000182192"/>
    </source>
</evidence>
<dbReference type="InterPro" id="IPR019065">
    <property type="entry name" value="RE_NgoFVII_N"/>
</dbReference>
<dbReference type="InterPro" id="IPR048923">
    <property type="entry name" value="RE_NgoFVII_C"/>
</dbReference>
<keyword evidence="3" id="KW-0378">Hydrolase</keyword>
<reference evidence="3 4" key="1">
    <citation type="submission" date="2016-10" db="EMBL/GenBank/DDBJ databases">
        <authorList>
            <person name="de Groot N.N."/>
        </authorList>
    </citation>
    <scope>NUCLEOTIDE SEQUENCE [LARGE SCALE GENOMIC DNA]</scope>
    <source>
        <strain evidence="3 4">AR67</strain>
    </source>
</reference>
<organism evidence="3 4">
    <name type="scientific">Ruminococcus albus</name>
    <dbReference type="NCBI Taxonomy" id="1264"/>
    <lineage>
        <taxon>Bacteria</taxon>
        <taxon>Bacillati</taxon>
        <taxon>Bacillota</taxon>
        <taxon>Clostridia</taxon>
        <taxon>Eubacteriales</taxon>
        <taxon>Oscillospiraceae</taxon>
        <taxon>Ruminococcus</taxon>
    </lineage>
</organism>
<dbReference type="Pfam" id="PF09565">
    <property type="entry name" value="RE_NgoFVII"/>
    <property type="match status" value="1"/>
</dbReference>
<dbReference type="Pfam" id="PF20731">
    <property type="entry name" value="RE_NgoFVII_C"/>
    <property type="match status" value="1"/>
</dbReference>
<evidence type="ECO:0000259" key="1">
    <source>
        <dbReference type="Pfam" id="PF09565"/>
    </source>
</evidence>
<feature type="domain" description="Restriction endonuclease type II NgoFVII C-terminal B3-like DNA-binding" evidence="2">
    <location>
        <begin position="203"/>
        <end position="338"/>
    </location>
</feature>
<dbReference type="Proteomes" id="UP000182192">
    <property type="component" value="Unassembled WGS sequence"/>
</dbReference>
<dbReference type="EMBL" id="FOKQ01000027">
    <property type="protein sequence ID" value="SFC95951.1"/>
    <property type="molecule type" value="Genomic_DNA"/>
</dbReference>
<name>A0A1I1NE41_RUMAL</name>
<dbReference type="OrthoDB" id="4404208at2"/>
<evidence type="ECO:0000313" key="3">
    <source>
        <dbReference type="EMBL" id="SFC95951.1"/>
    </source>
</evidence>
<keyword evidence="3" id="KW-0255">Endonuclease</keyword>
<accession>A0A1I1NE41</accession>
<dbReference type="Gene3D" id="3.30.870.10">
    <property type="entry name" value="Endonuclease Chain A"/>
    <property type="match status" value="1"/>
</dbReference>
<dbReference type="AlphaFoldDB" id="A0A1I1NE41"/>
<evidence type="ECO:0000259" key="2">
    <source>
        <dbReference type="Pfam" id="PF20731"/>
    </source>
</evidence>
<proteinExistence type="predicted"/>
<protein>
    <submittedName>
        <fullName evidence="3">NgoFVII restriction endonuclease</fullName>
    </submittedName>
</protein>
<sequence length="351" mass="39602">MEFLHSNYPPCKISGAHTFSEAFYDLLSETERLDIAVGYVTSDSLAELKQILEQNTRIEKMNLTIGMHYIEKFTHSAYRAACVLNRYLVSEQRGEVRLVTPFRYHGKLYSFSNSTSPFAGIIGSNNLSSILGDATRTYESSVLIDDQAAAAEMNRFIQNLVSTSTDNIADLEITDFDERNPLLEGHERVSKVDPQTLTECKDSCTQLSFEIPIKGEEKSNLNACFGKGRENKKTGIIQPRHWYEVELIVPKIVASQPGYPISKTPEAEFDVITDDGWSFRCKVSGDYNKNFRSEGDLKILGKWLKGRLEISGALTPGERVTQQTLNAYGRSTFTLTKTNKPNLWYLDFGVR</sequence>
<feature type="domain" description="Restriction endonuclease type II NgoFVII N-terminal" evidence="1">
    <location>
        <begin position="23"/>
        <end position="164"/>
    </location>
</feature>
<dbReference type="GO" id="GO:0004519">
    <property type="term" value="F:endonuclease activity"/>
    <property type="evidence" value="ECO:0007669"/>
    <property type="project" value="UniProtKB-KW"/>
</dbReference>
<gene>
    <name evidence="3" type="ORF">SAMN02910406_02745</name>
</gene>
<dbReference type="RefSeq" id="WP_074962396.1">
    <property type="nucleotide sequence ID" value="NZ_FOKQ01000027.1"/>
</dbReference>